<gene>
    <name evidence="2" type="ORF">MB14_00920</name>
</gene>
<dbReference type="InterPro" id="IPR014710">
    <property type="entry name" value="RmlC-like_jellyroll"/>
</dbReference>
<proteinExistence type="predicted"/>
<evidence type="ECO:0000259" key="1">
    <source>
        <dbReference type="PROSITE" id="PS50042"/>
    </source>
</evidence>
<accession>A0A150XTC6</accession>
<dbReference type="SUPFAM" id="SSF46785">
    <property type="entry name" value="Winged helix' DNA-binding domain"/>
    <property type="match status" value="1"/>
</dbReference>
<dbReference type="Gene3D" id="2.60.120.10">
    <property type="entry name" value="Jelly Rolls"/>
    <property type="match status" value="1"/>
</dbReference>
<dbReference type="InterPro" id="IPR000595">
    <property type="entry name" value="cNMP-bd_dom"/>
</dbReference>
<dbReference type="Pfam" id="PF00027">
    <property type="entry name" value="cNMP_binding"/>
    <property type="match status" value="1"/>
</dbReference>
<sequence>MNLIELLRSSNAYPLDRLIKEIYVAKDQQIYQPGQQTNSIYEIVSGAVKLGSYGSQGQDITYDILSAPDTFGNLKYLNGQFFEFAKTIIPCHLRVYPLDFFKQIIVEDSAVSEWFNKNAVRRWSIAEARLFSIRSANSIERLQVIYNDFDREVLDSEKKKHHLFSLLTKQEIGDLTGMTRQTVSQIIKKLKPTRLKKTA</sequence>
<dbReference type="RefSeq" id="WP_062587729.1">
    <property type="nucleotide sequence ID" value="NZ_LQZQ01000001.1"/>
</dbReference>
<reference evidence="2" key="1">
    <citation type="submission" date="2016-01" db="EMBL/GenBank/DDBJ databases">
        <title>Genome sequencing of Roseivirga ehrenbergii KMM 6017.</title>
        <authorList>
            <person name="Selvaratnam C."/>
            <person name="Thevarajoo S."/>
            <person name="Goh K.M."/>
            <person name="Ee R."/>
            <person name="Chan K.-G."/>
            <person name="Chong C.S."/>
        </authorList>
    </citation>
    <scope>NUCLEOTIDE SEQUENCE [LARGE SCALE GENOMIC DNA]</scope>
    <source>
        <strain evidence="2">KMM 6017</strain>
    </source>
</reference>
<name>A0A150XTC6_ROSEK</name>
<protein>
    <recommendedName>
        <fullName evidence="1">Cyclic nucleotide-binding domain-containing protein</fullName>
    </recommendedName>
</protein>
<dbReference type="OrthoDB" id="667966at2"/>
<dbReference type="SUPFAM" id="SSF51206">
    <property type="entry name" value="cAMP-binding domain-like"/>
    <property type="match status" value="1"/>
</dbReference>
<dbReference type="Proteomes" id="UP000075583">
    <property type="component" value="Unassembled WGS sequence"/>
</dbReference>
<evidence type="ECO:0000313" key="2">
    <source>
        <dbReference type="EMBL" id="KYG81987.1"/>
    </source>
</evidence>
<keyword evidence="3" id="KW-1185">Reference proteome</keyword>
<evidence type="ECO:0000313" key="3">
    <source>
        <dbReference type="Proteomes" id="UP000075583"/>
    </source>
</evidence>
<organism evidence="2 3">
    <name type="scientific">Roseivirga ehrenbergii (strain DSM 102268 / JCM 13514 / KCTC 12282 / NCIMB 14502 / KMM 6017)</name>
    <dbReference type="NCBI Taxonomy" id="279360"/>
    <lineage>
        <taxon>Bacteria</taxon>
        <taxon>Pseudomonadati</taxon>
        <taxon>Bacteroidota</taxon>
        <taxon>Cytophagia</taxon>
        <taxon>Cytophagales</taxon>
        <taxon>Roseivirgaceae</taxon>
        <taxon>Roseivirga</taxon>
    </lineage>
</organism>
<dbReference type="PROSITE" id="PS50042">
    <property type="entry name" value="CNMP_BINDING_3"/>
    <property type="match status" value="1"/>
</dbReference>
<dbReference type="EMBL" id="LQZQ01000001">
    <property type="protein sequence ID" value="KYG81987.1"/>
    <property type="molecule type" value="Genomic_DNA"/>
</dbReference>
<dbReference type="InterPro" id="IPR018490">
    <property type="entry name" value="cNMP-bd_dom_sf"/>
</dbReference>
<dbReference type="AlphaFoldDB" id="A0A150XTC6"/>
<dbReference type="STRING" id="279360.MB14_00920"/>
<dbReference type="InterPro" id="IPR036390">
    <property type="entry name" value="WH_DNA-bd_sf"/>
</dbReference>
<comment type="caution">
    <text evidence="2">The sequence shown here is derived from an EMBL/GenBank/DDBJ whole genome shotgun (WGS) entry which is preliminary data.</text>
</comment>
<dbReference type="CDD" id="cd00038">
    <property type="entry name" value="CAP_ED"/>
    <property type="match status" value="1"/>
</dbReference>
<feature type="domain" description="Cyclic nucleotide-binding" evidence="1">
    <location>
        <begin position="15"/>
        <end position="79"/>
    </location>
</feature>